<reference evidence="2" key="1">
    <citation type="submission" date="2016-03" db="EMBL/GenBank/DDBJ databases">
        <authorList>
            <person name="Guldener U."/>
        </authorList>
    </citation>
    <scope>NUCLEOTIDE SEQUENCE [LARGE SCALE GENOMIC DNA]</scope>
    <source>
        <strain evidence="2">04CH-RAC-A.6.1</strain>
    </source>
</reference>
<dbReference type="EMBL" id="FJUX01000034">
    <property type="protein sequence ID" value="CZS98024.1"/>
    <property type="molecule type" value="Genomic_DNA"/>
</dbReference>
<proteinExistence type="predicted"/>
<evidence type="ECO:0000313" key="1">
    <source>
        <dbReference type="EMBL" id="CZS98024.1"/>
    </source>
</evidence>
<dbReference type="AlphaFoldDB" id="A0A1E1KMD9"/>
<name>A0A1E1KMD9_9HELO</name>
<evidence type="ECO:0000313" key="2">
    <source>
        <dbReference type="Proteomes" id="UP000178912"/>
    </source>
</evidence>
<gene>
    <name evidence="1" type="ORF">RAG0_06921</name>
</gene>
<accession>A0A1E1KMD9</accession>
<sequence length="136" mass="14885">MKKLPYASFGAILIRANTIIIKSIRLALPAYAIATITRLFALPFLRATNLRPGQPLDRVRSGRGFFRKLLLASSIGPTASTTPTALIVPSPATTSSSSGQARAILYESLADNFRVEANLEEEKERKDKENKSLIKL</sequence>
<keyword evidence="2" id="KW-1185">Reference proteome</keyword>
<organism evidence="1 2">
    <name type="scientific">Rhynchosporium agropyri</name>
    <dbReference type="NCBI Taxonomy" id="914238"/>
    <lineage>
        <taxon>Eukaryota</taxon>
        <taxon>Fungi</taxon>
        <taxon>Dikarya</taxon>
        <taxon>Ascomycota</taxon>
        <taxon>Pezizomycotina</taxon>
        <taxon>Leotiomycetes</taxon>
        <taxon>Helotiales</taxon>
        <taxon>Ploettnerulaceae</taxon>
        <taxon>Rhynchosporium</taxon>
    </lineage>
</organism>
<dbReference type="Proteomes" id="UP000178912">
    <property type="component" value="Unassembled WGS sequence"/>
</dbReference>
<protein>
    <submittedName>
        <fullName evidence="1">Uncharacterized protein</fullName>
    </submittedName>
</protein>